<name>A0A084EHL0_SPHYA</name>
<evidence type="ECO:0000256" key="1">
    <source>
        <dbReference type="SAM" id="SignalP"/>
    </source>
</evidence>
<comment type="caution">
    <text evidence="2">The sequence shown here is derived from an EMBL/GenBank/DDBJ whole genome shotgun (WGS) entry which is preliminary data.</text>
</comment>
<evidence type="ECO:0000313" key="2">
    <source>
        <dbReference type="EMBL" id="KEZ17452.1"/>
    </source>
</evidence>
<organism evidence="2 3">
    <name type="scientific">Sphingobium yanoikuyae</name>
    <name type="common">Sphingomonas yanoikuyae</name>
    <dbReference type="NCBI Taxonomy" id="13690"/>
    <lineage>
        <taxon>Bacteria</taxon>
        <taxon>Pseudomonadati</taxon>
        <taxon>Pseudomonadota</taxon>
        <taxon>Alphaproteobacteria</taxon>
        <taxon>Sphingomonadales</taxon>
        <taxon>Sphingomonadaceae</taxon>
        <taxon>Sphingobium</taxon>
    </lineage>
</organism>
<evidence type="ECO:0008006" key="4">
    <source>
        <dbReference type="Google" id="ProtNLM"/>
    </source>
</evidence>
<feature type="signal peptide" evidence="1">
    <location>
        <begin position="1"/>
        <end position="22"/>
    </location>
</feature>
<keyword evidence="1" id="KW-0732">Signal</keyword>
<protein>
    <recommendedName>
        <fullName evidence="4">Outer membrane protein beta-barrel domain-containing protein</fullName>
    </recommendedName>
</protein>
<dbReference type="AlphaFoldDB" id="A0A084EHL0"/>
<feature type="chain" id="PRO_5001774273" description="Outer membrane protein beta-barrel domain-containing protein" evidence="1">
    <location>
        <begin position="23"/>
        <end position="229"/>
    </location>
</feature>
<dbReference type="Proteomes" id="UP000028534">
    <property type="component" value="Unassembled WGS sequence"/>
</dbReference>
<dbReference type="PATRIC" id="fig|13690.10.peg.3537"/>
<dbReference type="EMBL" id="JGVR01000022">
    <property type="protein sequence ID" value="KEZ17452.1"/>
    <property type="molecule type" value="Genomic_DNA"/>
</dbReference>
<reference evidence="2 3" key="1">
    <citation type="submission" date="2014-03" db="EMBL/GenBank/DDBJ databases">
        <title>Genome sequence of Sphingobium yanoikuyae B1.</title>
        <authorList>
            <person name="Gan H.M."/>
            <person name="Gan H.Y."/>
            <person name="Savka M.A."/>
        </authorList>
    </citation>
    <scope>NUCLEOTIDE SEQUENCE [LARGE SCALE GENOMIC DNA]</scope>
    <source>
        <strain evidence="2 3">B1</strain>
    </source>
</reference>
<gene>
    <name evidence="2" type="ORF">CP98_03454</name>
</gene>
<evidence type="ECO:0000313" key="3">
    <source>
        <dbReference type="Proteomes" id="UP000028534"/>
    </source>
</evidence>
<sequence>MSDRPVLALLLCLAATTAPVHAAEEEKSSDDPTKIATKVGITRASDEFSLSGSVAVGPKLKFNARVSESGLWSVGASYLFPVAILTFSAGKSHFDSGVEQTRYSLGGFVPLSQVGLKTGKLQMFVPFGYSYTKGHGPVSDIDQSDGLPIALSSNSGYVGLFLLRPLGPKLTAMAGGNVTKGTHDFSGVALGGGLSYHLTRRDTVGANISYVDNSFGTSQKLRFSYRHEF</sequence>
<dbReference type="SUPFAM" id="SSF56935">
    <property type="entry name" value="Porins"/>
    <property type="match status" value="1"/>
</dbReference>
<dbReference type="eggNOG" id="ENOG5031C3P">
    <property type="taxonomic scope" value="Bacteria"/>
</dbReference>
<accession>A0A084EHL0</accession>
<dbReference type="RefSeq" id="WP_037521157.1">
    <property type="nucleotide sequence ID" value="NZ_CALUBW010000064.1"/>
</dbReference>
<proteinExistence type="predicted"/>